<dbReference type="InterPro" id="IPR009414">
    <property type="entry name" value="DUF1064"/>
</dbReference>
<evidence type="ECO:0000313" key="1">
    <source>
        <dbReference type="EMBL" id="MFC5587524.1"/>
    </source>
</evidence>
<comment type="caution">
    <text evidence="1">The sequence shown here is derived from an EMBL/GenBank/DDBJ whole genome shotgun (WGS) entry which is preliminary data.</text>
</comment>
<protein>
    <submittedName>
        <fullName evidence="1">DUF1064 domain-containing protein</fullName>
    </submittedName>
</protein>
<keyword evidence="2" id="KW-1185">Reference proteome</keyword>
<dbReference type="Pfam" id="PF06356">
    <property type="entry name" value="DUF1064"/>
    <property type="match status" value="1"/>
</dbReference>
<sequence>MRALVSVQVLKRNPINCTLCKGRGKREKNGAVYTADFKVTYFDGYVEIYDVKSGPVKRDFPLRRKLFELKTGMELIVVRLKGKEWVRE</sequence>
<gene>
    <name evidence="1" type="ORF">ACFPRA_01200</name>
</gene>
<organism evidence="1 2">
    <name type="scientific">Sporosarcina soli</name>
    <dbReference type="NCBI Taxonomy" id="334736"/>
    <lineage>
        <taxon>Bacteria</taxon>
        <taxon>Bacillati</taxon>
        <taxon>Bacillota</taxon>
        <taxon>Bacilli</taxon>
        <taxon>Bacillales</taxon>
        <taxon>Caryophanaceae</taxon>
        <taxon>Sporosarcina</taxon>
    </lineage>
</organism>
<proteinExistence type="predicted"/>
<accession>A0ABW0TE04</accession>
<dbReference type="Proteomes" id="UP001596109">
    <property type="component" value="Unassembled WGS sequence"/>
</dbReference>
<dbReference type="EMBL" id="JBHSNO010000001">
    <property type="protein sequence ID" value="MFC5587524.1"/>
    <property type="molecule type" value="Genomic_DNA"/>
</dbReference>
<dbReference type="RefSeq" id="WP_381429613.1">
    <property type="nucleotide sequence ID" value="NZ_JBHSNO010000001.1"/>
</dbReference>
<evidence type="ECO:0000313" key="2">
    <source>
        <dbReference type="Proteomes" id="UP001596109"/>
    </source>
</evidence>
<name>A0ABW0TE04_9BACL</name>
<reference evidence="2" key="1">
    <citation type="journal article" date="2019" name="Int. J. Syst. Evol. Microbiol.">
        <title>The Global Catalogue of Microorganisms (GCM) 10K type strain sequencing project: providing services to taxonomists for standard genome sequencing and annotation.</title>
        <authorList>
            <consortium name="The Broad Institute Genomics Platform"/>
            <consortium name="The Broad Institute Genome Sequencing Center for Infectious Disease"/>
            <person name="Wu L."/>
            <person name="Ma J."/>
        </authorList>
    </citation>
    <scope>NUCLEOTIDE SEQUENCE [LARGE SCALE GENOMIC DNA]</scope>
    <source>
        <strain evidence="2">CGMCC 4.1434</strain>
    </source>
</reference>